<dbReference type="OrthoDB" id="7824623at2"/>
<accession>A0A1I5FVH9</accession>
<keyword evidence="1" id="KW-0732">Signal</keyword>
<gene>
    <name evidence="2" type="ORF">SAMN04488056_104206</name>
</gene>
<keyword evidence="3" id="KW-1185">Reference proteome</keyword>
<dbReference type="RefSeq" id="WP_090071706.1">
    <property type="nucleotide sequence ID" value="NZ_FOVR01000004.1"/>
</dbReference>
<feature type="signal peptide" evidence="1">
    <location>
        <begin position="1"/>
        <end position="20"/>
    </location>
</feature>
<organism evidence="2 3">
    <name type="scientific">Cohaesibacter marisflavi</name>
    <dbReference type="NCBI Taxonomy" id="655353"/>
    <lineage>
        <taxon>Bacteria</taxon>
        <taxon>Pseudomonadati</taxon>
        <taxon>Pseudomonadota</taxon>
        <taxon>Alphaproteobacteria</taxon>
        <taxon>Hyphomicrobiales</taxon>
        <taxon>Cohaesibacteraceae</taxon>
    </lineage>
</organism>
<dbReference type="AlphaFoldDB" id="A0A1I5FVH9"/>
<evidence type="ECO:0000256" key="1">
    <source>
        <dbReference type="SAM" id="SignalP"/>
    </source>
</evidence>
<protein>
    <submittedName>
        <fullName evidence="2">Uncharacterized protein</fullName>
    </submittedName>
</protein>
<sequence length="718" mass="76981">MKRTSLTLGFLLVSTALVHAQSDAETAWDAIFKDMNQSGLLTATNGSVHYNEATDSLTVQNLVFKTDFSLPVPTKRTFSEESDDTAADGISKEGKSKSELKIALKIALPTAVYTGLRLEEAGYAYDSMTIDTMTGSFDIDAPGTADDTHLKLETTGKSTITAAYSPFLGEFKLAPSRPIGSVMDYIRPLLMQTRYENTSVEGMIAKQYVDAYQDAVQTTETGPMQVSDVKNGRIGSYEVAYQKTDMVFDSKNSFPPESDLAQGNPAQVTYTINKTRYEGYDIGALLSVIDPNAAPIEGTKSVLEKSEMAGINVSVPNLAEIKIGPASQSDITVKQPATYLVPLLDKMIAEDLNPDDLSEEDQQALIESGFDLARSFAMGLTEIGKTEASITLPSGPYLGQKATLGFESIRQAGFSSYGIEESSISGMTYAGPPAMSFKLGRLAIEDLEFADYQLIKQAIFNSMKGNPPQGSEAVKLGPNALTLALKDLAYEDSKGNALSANEVNLHYDRIGLAIPAEVTTKIDNLTIAKSMLQHPLAGVLLDQLGLDSVTINEELAMTWDDESQTFQISPIKLELPNIVSLSGSLGAGGIMRDYLENPETAQAAMATASVLPASLTLKDLGGLDDLIKLAGVTMGMGPDQTREMASMQLRAVLSGFTEAAFYDSVVKEVDMFLKDPQSLMVSLNPSNPVPVAQLLGVAATAPQQIPYLLAIGVIANDN</sequence>
<proteinExistence type="predicted"/>
<dbReference type="Proteomes" id="UP000199236">
    <property type="component" value="Unassembled WGS sequence"/>
</dbReference>
<reference evidence="2 3" key="1">
    <citation type="submission" date="2016-10" db="EMBL/GenBank/DDBJ databases">
        <authorList>
            <person name="de Groot N.N."/>
        </authorList>
    </citation>
    <scope>NUCLEOTIDE SEQUENCE [LARGE SCALE GENOMIC DNA]</scope>
    <source>
        <strain evidence="2 3">CGMCC 1.9157</strain>
    </source>
</reference>
<evidence type="ECO:0000313" key="3">
    <source>
        <dbReference type="Proteomes" id="UP000199236"/>
    </source>
</evidence>
<dbReference type="EMBL" id="FOVR01000004">
    <property type="protein sequence ID" value="SFO27191.1"/>
    <property type="molecule type" value="Genomic_DNA"/>
</dbReference>
<name>A0A1I5FVH9_9HYPH</name>
<evidence type="ECO:0000313" key="2">
    <source>
        <dbReference type="EMBL" id="SFO27191.1"/>
    </source>
</evidence>
<feature type="chain" id="PRO_5011510488" evidence="1">
    <location>
        <begin position="21"/>
        <end position="718"/>
    </location>
</feature>